<dbReference type="Proteomes" id="UP000323454">
    <property type="component" value="Unassembled WGS sequence"/>
</dbReference>
<keyword evidence="3" id="KW-1185">Reference proteome</keyword>
<accession>A0A5B2XQK2</accession>
<reference evidence="2 3" key="1">
    <citation type="submission" date="2019-09" db="EMBL/GenBank/DDBJ databases">
        <title>Goodfellowia gen. nov., a new genus of the Pseudonocardineae related to Actinoalloteichus, containing Goodfellowia coeruleoviolacea gen. nov., comb. nov. gen. nov., comb. nov.</title>
        <authorList>
            <person name="Labeda D."/>
        </authorList>
    </citation>
    <scope>NUCLEOTIDE SEQUENCE [LARGE SCALE GENOMIC DNA]</scope>
    <source>
        <strain evidence="2 3">AN110305</strain>
    </source>
</reference>
<evidence type="ECO:0000313" key="2">
    <source>
        <dbReference type="EMBL" id="KAA2265119.1"/>
    </source>
</evidence>
<feature type="region of interest" description="Disordered" evidence="1">
    <location>
        <begin position="1"/>
        <end position="76"/>
    </location>
</feature>
<protein>
    <submittedName>
        <fullName evidence="2">HEXXH motif domain-containing protein</fullName>
    </submittedName>
</protein>
<comment type="caution">
    <text evidence="2">The sequence shown here is derived from an EMBL/GenBank/DDBJ whole genome shotgun (WGS) entry which is preliminary data.</text>
</comment>
<dbReference type="OrthoDB" id="796761at2"/>
<gene>
    <name evidence="2" type="ORF">F0L68_05525</name>
</gene>
<proteinExistence type="predicted"/>
<evidence type="ECO:0000313" key="3">
    <source>
        <dbReference type="Proteomes" id="UP000323454"/>
    </source>
</evidence>
<sequence length="682" mass="73111">MRTRGQFRSGGSDTSPTRGAGLPGGVRAGAGGGAPATSDRPSKQQRGRSQLVGPTPTTDGGNREVAPSDSSADQEDTLPHHRLDEFQLDALALGEHDDRALEVLRNAEYSRRLLMLRLLLRLARRRLGSTGPLSPVDVAWRLLASAADRAPDAVSQMLTHPQTGVWAAHTLRRLRHSTSDPAPLWFHVGQLHSFASAAAIRAGLRFRLTVPLWDGIAVLPTLGAAQVSTVEPWTSAVVISDDAGARVAAGAATVAIPRERDESGDPSWQPARVLRAAGRGGAPSLVVHLDDLGPYRGLDSPTPPDPLPPDSAARWSALLDDAWHLLTRDHLPRAAELSAGLVAVTPAPATFRFRPFSASVGDGFGGTIVSESLDAAQLAVTLVHEFQHSKLTGVDHLVALQHEDDAEDCYAPWRDDPRFTSGLLQGIYAFTAVTEFWGVQRGRVTDTEHELAEFEFALRRRQANLALMVLRHRTSLTEAGRRFVDRIARRLAPWQTAIVTADALRAANTATEDHLAGWRVSHLRPTDRLVRQAVQAWLAGDPSPAFDAPSAVVPNPNPPRLDTKAVLAQVLMADRAEFARARAQLGRSTQARDNRGAGDFSLVTGDSAGARELYLAELAHPCDRPGAWSGLGLALESVSPGRAATTLRTRPELVSTIHDAVAAATGEAPHPERLAGWLGGDL</sequence>
<dbReference type="InterPro" id="IPR026337">
    <property type="entry name" value="AKG_HExxH"/>
</dbReference>
<name>A0A5B2XQK2_9PSEU</name>
<dbReference type="EMBL" id="VUOB01000009">
    <property type="protein sequence ID" value="KAA2265119.1"/>
    <property type="molecule type" value="Genomic_DNA"/>
</dbReference>
<dbReference type="AlphaFoldDB" id="A0A5B2XQK2"/>
<organism evidence="2 3">
    <name type="scientific">Solihabitans fulvus</name>
    <dbReference type="NCBI Taxonomy" id="1892852"/>
    <lineage>
        <taxon>Bacteria</taxon>
        <taxon>Bacillati</taxon>
        <taxon>Actinomycetota</taxon>
        <taxon>Actinomycetes</taxon>
        <taxon>Pseudonocardiales</taxon>
        <taxon>Pseudonocardiaceae</taxon>
        <taxon>Solihabitans</taxon>
    </lineage>
</organism>
<reference evidence="2 3" key="2">
    <citation type="submission" date="2019-09" db="EMBL/GenBank/DDBJ databases">
        <authorList>
            <person name="Jin C."/>
        </authorList>
    </citation>
    <scope>NUCLEOTIDE SEQUENCE [LARGE SCALE GENOMIC DNA]</scope>
    <source>
        <strain evidence="2 3">AN110305</strain>
    </source>
</reference>
<dbReference type="NCBIfam" id="TIGR04267">
    <property type="entry name" value="mod_HExxH"/>
    <property type="match status" value="1"/>
</dbReference>
<evidence type="ECO:0000256" key="1">
    <source>
        <dbReference type="SAM" id="MobiDB-lite"/>
    </source>
</evidence>
<feature type="compositionally biased region" description="Gly residues" evidence="1">
    <location>
        <begin position="21"/>
        <end position="34"/>
    </location>
</feature>